<keyword evidence="2" id="KW-1133">Transmembrane helix</keyword>
<evidence type="ECO:0000313" key="4">
    <source>
        <dbReference type="Proteomes" id="UP000005801"/>
    </source>
</evidence>
<dbReference type="RefSeq" id="WP_006969889.1">
    <property type="nucleotide sequence ID" value="NZ_ABCS01000006.1"/>
</dbReference>
<evidence type="ECO:0000313" key="3">
    <source>
        <dbReference type="EMBL" id="EDM81074.1"/>
    </source>
</evidence>
<evidence type="ECO:0000256" key="1">
    <source>
        <dbReference type="SAM" id="MobiDB-lite"/>
    </source>
</evidence>
<feature type="transmembrane region" description="Helical" evidence="2">
    <location>
        <begin position="51"/>
        <end position="71"/>
    </location>
</feature>
<sequence>MPAEPHPDSAETSTDEGVESPAIEPELPSPKGAVEWTEGEEPGEAEARRRIGVRVLLVLGVVLAVLMYVFGSATVRSYEQFETYRSATLDDPQSPPAWEAETLDIDGCVDAVLDWMEACPGMSSWCEGSLPDVTNMCLATADRGDYCEEVGAAVGSTRFGYHECAERYDAIDGRYARRAAKKHCSLIYRVIAGHCRDANQGL</sequence>
<keyword evidence="2" id="KW-0812">Transmembrane</keyword>
<evidence type="ECO:0000256" key="2">
    <source>
        <dbReference type="SAM" id="Phobius"/>
    </source>
</evidence>
<dbReference type="Proteomes" id="UP000005801">
    <property type="component" value="Unassembled WGS sequence"/>
</dbReference>
<proteinExistence type="predicted"/>
<name>A6FZJ0_9BACT</name>
<dbReference type="AlphaFoldDB" id="A6FZJ0"/>
<organism evidence="3 4">
    <name type="scientific">Plesiocystis pacifica SIR-1</name>
    <dbReference type="NCBI Taxonomy" id="391625"/>
    <lineage>
        <taxon>Bacteria</taxon>
        <taxon>Pseudomonadati</taxon>
        <taxon>Myxococcota</taxon>
        <taxon>Polyangia</taxon>
        <taxon>Nannocystales</taxon>
        <taxon>Nannocystaceae</taxon>
        <taxon>Plesiocystis</taxon>
    </lineage>
</organism>
<reference evidence="3 4" key="1">
    <citation type="submission" date="2007-06" db="EMBL/GenBank/DDBJ databases">
        <authorList>
            <person name="Shimkets L."/>
            <person name="Ferriera S."/>
            <person name="Johnson J."/>
            <person name="Kravitz S."/>
            <person name="Beeson K."/>
            <person name="Sutton G."/>
            <person name="Rogers Y.-H."/>
            <person name="Friedman R."/>
            <person name="Frazier M."/>
            <person name="Venter J.C."/>
        </authorList>
    </citation>
    <scope>NUCLEOTIDE SEQUENCE [LARGE SCALE GENOMIC DNA]</scope>
    <source>
        <strain evidence="3 4">SIR-1</strain>
    </source>
</reference>
<gene>
    <name evidence="3" type="ORF">PPSIR1_25881</name>
</gene>
<dbReference type="STRING" id="391625.PPSIR1_25881"/>
<dbReference type="EMBL" id="ABCS01000006">
    <property type="protein sequence ID" value="EDM81074.1"/>
    <property type="molecule type" value="Genomic_DNA"/>
</dbReference>
<comment type="caution">
    <text evidence="3">The sequence shown here is derived from an EMBL/GenBank/DDBJ whole genome shotgun (WGS) entry which is preliminary data.</text>
</comment>
<accession>A6FZJ0</accession>
<keyword evidence="2" id="KW-0472">Membrane</keyword>
<protein>
    <submittedName>
        <fullName evidence="3">Uncharacterized protein</fullName>
    </submittedName>
</protein>
<feature type="region of interest" description="Disordered" evidence="1">
    <location>
        <begin position="1"/>
        <end position="45"/>
    </location>
</feature>
<keyword evidence="4" id="KW-1185">Reference proteome</keyword>
<dbReference type="OrthoDB" id="5516311at2"/>